<evidence type="ECO:0000256" key="3">
    <source>
        <dbReference type="ARBA" id="ARBA00022475"/>
    </source>
</evidence>
<dbReference type="PANTHER" id="PTHR43357">
    <property type="entry name" value="INNER MEMBRANE ABC TRANSPORTER PERMEASE PROTEIN YDCV"/>
    <property type="match status" value="1"/>
</dbReference>
<keyword evidence="5 8" id="KW-0812">Transmembrane</keyword>
<dbReference type="InterPro" id="IPR035906">
    <property type="entry name" value="MetI-like_sf"/>
</dbReference>
<comment type="caution">
    <text evidence="10">The sequence shown here is derived from an EMBL/GenBank/DDBJ whole genome shotgun (WGS) entry which is preliminary data.</text>
</comment>
<dbReference type="EMBL" id="JNSK01000034">
    <property type="protein sequence ID" value="KGA17894.1"/>
    <property type="molecule type" value="Genomic_DNA"/>
</dbReference>
<keyword evidence="3" id="KW-1003">Cell membrane</keyword>
<dbReference type="InterPro" id="IPR000515">
    <property type="entry name" value="MetI-like"/>
</dbReference>
<keyword evidence="2" id="KW-0813">Transport</keyword>
<comment type="subcellular location">
    <subcellularLocation>
        <location evidence="1">Cell inner membrane</location>
        <topology evidence="1">Multi-pass membrane protein</topology>
    </subcellularLocation>
</comment>
<evidence type="ECO:0000256" key="4">
    <source>
        <dbReference type="ARBA" id="ARBA00022519"/>
    </source>
</evidence>
<evidence type="ECO:0000313" key="10">
    <source>
        <dbReference type="EMBL" id="KGA17894.1"/>
    </source>
</evidence>
<gene>
    <name evidence="10" type="ORF">GM50_10400</name>
</gene>
<dbReference type="SUPFAM" id="SSF161098">
    <property type="entry name" value="MetI-like"/>
    <property type="match status" value="1"/>
</dbReference>
<sequence length="263" mass="28315">MKLSIPGRIFRAFIIFVTGLYLLGPLYGMLDFSTKPLGLEGGRTLRAWTAIGKNPDVASSLIASFSIAIVVMLLIFLLVVPTVIWVHLKLPAFRRPMELICLLPLAIPGIVIVVGIAPLYRWISINVTESPVSLSGVYAMLILPYTYRSLSAALDLVDVATLAEAARTLGASTMRTIFGVVMPTIRSGIMSGVVISLALVLGEFTISALLAFDTLQVVIYLLGRQDGKIAVAVALSALLFVFAILFAIPTTKRQRVILDADVA</sequence>
<dbReference type="GO" id="GO:0005886">
    <property type="term" value="C:plasma membrane"/>
    <property type="evidence" value="ECO:0007669"/>
    <property type="project" value="UniProtKB-SubCell"/>
</dbReference>
<name>A0A094Q716_9ZZZZ</name>
<evidence type="ECO:0000256" key="1">
    <source>
        <dbReference type="ARBA" id="ARBA00004429"/>
    </source>
</evidence>
<feature type="transmembrane region" description="Helical" evidence="8">
    <location>
        <begin position="229"/>
        <end position="248"/>
    </location>
</feature>
<dbReference type="Gene3D" id="1.10.3720.10">
    <property type="entry name" value="MetI-like"/>
    <property type="match status" value="1"/>
</dbReference>
<dbReference type="PROSITE" id="PS50928">
    <property type="entry name" value="ABC_TM1"/>
    <property type="match status" value="1"/>
</dbReference>
<feature type="transmembrane region" description="Helical" evidence="8">
    <location>
        <begin position="135"/>
        <end position="157"/>
    </location>
</feature>
<keyword evidence="4" id="KW-0997">Cell inner membrane</keyword>
<proteinExistence type="predicted"/>
<dbReference type="GO" id="GO:0055085">
    <property type="term" value="P:transmembrane transport"/>
    <property type="evidence" value="ECO:0007669"/>
    <property type="project" value="InterPro"/>
</dbReference>
<accession>A0A094Q716</accession>
<feature type="transmembrane region" description="Helical" evidence="8">
    <location>
        <begin position="62"/>
        <end position="88"/>
    </location>
</feature>
<dbReference type="PANTHER" id="PTHR43357:SF4">
    <property type="entry name" value="INNER MEMBRANE ABC TRANSPORTER PERMEASE PROTEIN YDCV"/>
    <property type="match status" value="1"/>
</dbReference>
<organism evidence="10">
    <name type="scientific">freshwater metagenome</name>
    <dbReference type="NCBI Taxonomy" id="449393"/>
    <lineage>
        <taxon>unclassified sequences</taxon>
        <taxon>metagenomes</taxon>
        <taxon>ecological metagenomes</taxon>
    </lineage>
</organism>
<evidence type="ECO:0000259" key="9">
    <source>
        <dbReference type="PROSITE" id="PS50928"/>
    </source>
</evidence>
<keyword evidence="7 8" id="KW-0472">Membrane</keyword>
<dbReference type="CDD" id="cd06261">
    <property type="entry name" value="TM_PBP2"/>
    <property type="match status" value="1"/>
</dbReference>
<evidence type="ECO:0000256" key="6">
    <source>
        <dbReference type="ARBA" id="ARBA00022989"/>
    </source>
</evidence>
<feature type="domain" description="ABC transmembrane type-1" evidence="9">
    <location>
        <begin position="61"/>
        <end position="250"/>
    </location>
</feature>
<feature type="transmembrane region" description="Helical" evidence="8">
    <location>
        <begin position="12"/>
        <end position="30"/>
    </location>
</feature>
<keyword evidence="6 8" id="KW-1133">Transmembrane helix</keyword>
<evidence type="ECO:0000256" key="2">
    <source>
        <dbReference type="ARBA" id="ARBA00022448"/>
    </source>
</evidence>
<protein>
    <recommendedName>
        <fullName evidence="9">ABC transmembrane type-1 domain-containing protein</fullName>
    </recommendedName>
</protein>
<evidence type="ECO:0000256" key="7">
    <source>
        <dbReference type="ARBA" id="ARBA00023136"/>
    </source>
</evidence>
<dbReference type="AlphaFoldDB" id="A0A094Q716"/>
<feature type="transmembrane region" description="Helical" evidence="8">
    <location>
        <begin position="100"/>
        <end position="123"/>
    </location>
</feature>
<evidence type="ECO:0000256" key="5">
    <source>
        <dbReference type="ARBA" id="ARBA00022692"/>
    </source>
</evidence>
<evidence type="ECO:0000256" key="8">
    <source>
        <dbReference type="SAM" id="Phobius"/>
    </source>
</evidence>
<reference evidence="10" key="1">
    <citation type="submission" date="2014-05" db="EMBL/GenBank/DDBJ databases">
        <title>Key roles for freshwater Actinobacteria revealed by deep metagenomic sequencing.</title>
        <authorList>
            <person name="Ghai R."/>
            <person name="Mizuno C.M."/>
            <person name="Picazo A."/>
            <person name="Camacho A."/>
            <person name="Rodriguez-Valera F."/>
        </authorList>
    </citation>
    <scope>NUCLEOTIDE SEQUENCE</scope>
</reference>